<comment type="caution">
    <text evidence="3">The sequence shown here is derived from an EMBL/GenBank/DDBJ whole genome shotgun (WGS) entry which is preliminary data.</text>
</comment>
<accession>A0ABN1RU54</accession>
<dbReference type="InterPro" id="IPR000073">
    <property type="entry name" value="AB_hydrolase_1"/>
</dbReference>
<keyword evidence="4" id="KW-1185">Reference proteome</keyword>
<dbReference type="RefSeq" id="WP_344244422.1">
    <property type="nucleotide sequence ID" value="NZ_BAAAHH010000031.1"/>
</dbReference>
<gene>
    <name evidence="3" type="ORF">GCM10009550_60210</name>
</gene>
<dbReference type="Pfam" id="PF00561">
    <property type="entry name" value="Abhydrolase_1"/>
    <property type="match status" value="1"/>
</dbReference>
<dbReference type="PRINTS" id="PR00412">
    <property type="entry name" value="EPOXHYDRLASE"/>
</dbReference>
<sequence length="286" mass="30271">MSEITTIQANGLEFGCLTAGPATGPLALLLHGFPDTPHSWRHLSSALAERGYRVAAPYMRGYAPTSPPADGAYQTGALAADANALHEALGGDDSAVLIGHDWGAAAVYGALAAEPGRWRRAVTMALPPINAMLESFFSYEQLKRSFYIFLFQTPLAEMALDEGFVAGLWRDWSPGHDEDLSPVFAALGSPENKAAAIGYYRAMLDPSRHLPRYAAAQEAAGAVGTVPLLYLHGADDGCLGVDVIGMDGGLMKHLPSGSRAEVIADAGHFLQVEQPAKVNGAVLDWL</sequence>
<evidence type="ECO:0000313" key="4">
    <source>
        <dbReference type="Proteomes" id="UP001500665"/>
    </source>
</evidence>
<evidence type="ECO:0000256" key="1">
    <source>
        <dbReference type="ARBA" id="ARBA00022801"/>
    </source>
</evidence>
<organism evidence="3 4">
    <name type="scientific">Actinocorallia libanotica</name>
    <dbReference type="NCBI Taxonomy" id="46162"/>
    <lineage>
        <taxon>Bacteria</taxon>
        <taxon>Bacillati</taxon>
        <taxon>Actinomycetota</taxon>
        <taxon>Actinomycetes</taxon>
        <taxon>Streptosporangiales</taxon>
        <taxon>Thermomonosporaceae</taxon>
        <taxon>Actinocorallia</taxon>
    </lineage>
</organism>
<dbReference type="GO" id="GO:0016787">
    <property type="term" value="F:hydrolase activity"/>
    <property type="evidence" value="ECO:0007669"/>
    <property type="project" value="UniProtKB-KW"/>
</dbReference>
<evidence type="ECO:0000313" key="3">
    <source>
        <dbReference type="EMBL" id="GAA0963812.1"/>
    </source>
</evidence>
<dbReference type="EMBL" id="BAAAHH010000031">
    <property type="protein sequence ID" value="GAA0963812.1"/>
    <property type="molecule type" value="Genomic_DNA"/>
</dbReference>
<keyword evidence="1 3" id="KW-0378">Hydrolase</keyword>
<dbReference type="InterPro" id="IPR000639">
    <property type="entry name" value="Epox_hydrolase-like"/>
</dbReference>
<dbReference type="PANTHER" id="PTHR43329">
    <property type="entry name" value="EPOXIDE HYDROLASE"/>
    <property type="match status" value="1"/>
</dbReference>
<dbReference type="SUPFAM" id="SSF53474">
    <property type="entry name" value="alpha/beta-Hydrolases"/>
    <property type="match status" value="1"/>
</dbReference>
<proteinExistence type="predicted"/>
<dbReference type="Gene3D" id="3.40.50.1820">
    <property type="entry name" value="alpha/beta hydrolase"/>
    <property type="match status" value="1"/>
</dbReference>
<dbReference type="InterPro" id="IPR029058">
    <property type="entry name" value="AB_hydrolase_fold"/>
</dbReference>
<reference evidence="3 4" key="1">
    <citation type="journal article" date="2019" name="Int. J. Syst. Evol. Microbiol.">
        <title>The Global Catalogue of Microorganisms (GCM) 10K type strain sequencing project: providing services to taxonomists for standard genome sequencing and annotation.</title>
        <authorList>
            <consortium name="The Broad Institute Genomics Platform"/>
            <consortium name="The Broad Institute Genome Sequencing Center for Infectious Disease"/>
            <person name="Wu L."/>
            <person name="Ma J."/>
        </authorList>
    </citation>
    <scope>NUCLEOTIDE SEQUENCE [LARGE SCALE GENOMIC DNA]</scope>
    <source>
        <strain evidence="3 4">JCM 10696</strain>
    </source>
</reference>
<name>A0ABN1RU54_9ACTN</name>
<dbReference type="Proteomes" id="UP001500665">
    <property type="component" value="Unassembled WGS sequence"/>
</dbReference>
<protein>
    <submittedName>
        <fullName evidence="3">Alpha/beta hydrolase</fullName>
    </submittedName>
</protein>
<feature type="domain" description="AB hydrolase-1" evidence="2">
    <location>
        <begin position="28"/>
        <end position="274"/>
    </location>
</feature>
<evidence type="ECO:0000259" key="2">
    <source>
        <dbReference type="Pfam" id="PF00561"/>
    </source>
</evidence>